<proteinExistence type="predicted"/>
<dbReference type="EMBL" id="GGEC01035975">
    <property type="protein sequence ID" value="MBX16459.1"/>
    <property type="molecule type" value="Transcribed_RNA"/>
</dbReference>
<evidence type="ECO:0000313" key="1">
    <source>
        <dbReference type="EMBL" id="MBX16459.1"/>
    </source>
</evidence>
<reference evidence="1" key="1">
    <citation type="submission" date="2018-02" db="EMBL/GenBank/DDBJ databases">
        <title>Rhizophora mucronata_Transcriptome.</title>
        <authorList>
            <person name="Meera S.P."/>
            <person name="Sreeshan A."/>
            <person name="Augustine A."/>
        </authorList>
    </citation>
    <scope>NUCLEOTIDE SEQUENCE</scope>
    <source>
        <tissue evidence="1">Leaf</tissue>
    </source>
</reference>
<protein>
    <submittedName>
        <fullName evidence="1">tRNA-dihydrouridine synthase</fullName>
    </submittedName>
</protein>
<accession>A0A2P2LEU3</accession>
<dbReference type="AlphaFoldDB" id="A0A2P2LEU3"/>
<organism evidence="1">
    <name type="scientific">Rhizophora mucronata</name>
    <name type="common">Asiatic mangrove</name>
    <dbReference type="NCBI Taxonomy" id="61149"/>
    <lineage>
        <taxon>Eukaryota</taxon>
        <taxon>Viridiplantae</taxon>
        <taxon>Streptophyta</taxon>
        <taxon>Embryophyta</taxon>
        <taxon>Tracheophyta</taxon>
        <taxon>Spermatophyta</taxon>
        <taxon>Magnoliopsida</taxon>
        <taxon>eudicotyledons</taxon>
        <taxon>Gunneridae</taxon>
        <taxon>Pentapetalae</taxon>
        <taxon>rosids</taxon>
        <taxon>fabids</taxon>
        <taxon>Malpighiales</taxon>
        <taxon>Rhizophoraceae</taxon>
        <taxon>Rhizophora</taxon>
    </lineage>
</organism>
<name>A0A2P2LEU3_RHIMU</name>
<sequence>MTMSIGMEKHLQTAKKRKKWTTCCLCLYPFFETGHFNRPLFDFGV</sequence>